<comment type="caution">
    <text evidence="9">The sequence shown here is derived from an EMBL/GenBank/DDBJ whole genome shotgun (WGS) entry which is preliminary data.</text>
</comment>
<evidence type="ECO:0000313" key="9">
    <source>
        <dbReference type="EMBL" id="TCS77415.1"/>
    </source>
</evidence>
<dbReference type="GO" id="GO:0005886">
    <property type="term" value="C:plasma membrane"/>
    <property type="evidence" value="ECO:0007669"/>
    <property type="project" value="UniProtKB-SubCell"/>
</dbReference>
<gene>
    <name evidence="9" type="ORF">EDD59_11722</name>
</gene>
<evidence type="ECO:0000313" key="10">
    <source>
        <dbReference type="Proteomes" id="UP000295726"/>
    </source>
</evidence>
<feature type="transmembrane region" description="Helical" evidence="7">
    <location>
        <begin position="183"/>
        <end position="204"/>
    </location>
</feature>
<keyword evidence="9" id="KW-0762">Sugar transport</keyword>
<dbReference type="RefSeq" id="WP_132382155.1">
    <property type="nucleotide sequence ID" value="NZ_SLZZ01000017.1"/>
</dbReference>
<dbReference type="InterPro" id="IPR000515">
    <property type="entry name" value="MetI-like"/>
</dbReference>
<evidence type="ECO:0000256" key="5">
    <source>
        <dbReference type="ARBA" id="ARBA00022989"/>
    </source>
</evidence>
<accession>A0A4R3K412</accession>
<dbReference type="PANTHER" id="PTHR43744">
    <property type="entry name" value="ABC TRANSPORTER PERMEASE PROTEIN MG189-RELATED-RELATED"/>
    <property type="match status" value="1"/>
</dbReference>
<evidence type="ECO:0000256" key="2">
    <source>
        <dbReference type="ARBA" id="ARBA00022448"/>
    </source>
</evidence>
<keyword evidence="2 7" id="KW-0813">Transport</keyword>
<organism evidence="9 10">
    <name type="scientific">Muricomes intestini</name>
    <dbReference type="NCBI Taxonomy" id="1796634"/>
    <lineage>
        <taxon>Bacteria</taxon>
        <taxon>Bacillati</taxon>
        <taxon>Bacillota</taxon>
        <taxon>Clostridia</taxon>
        <taxon>Lachnospirales</taxon>
        <taxon>Lachnospiraceae</taxon>
        <taxon>Muricomes</taxon>
    </lineage>
</organism>
<comment type="similarity">
    <text evidence="7">Belongs to the binding-protein-dependent transport system permease family.</text>
</comment>
<protein>
    <submittedName>
        <fullName evidence="9">Multiple sugar transport system permease protein</fullName>
    </submittedName>
</protein>
<evidence type="ECO:0000256" key="4">
    <source>
        <dbReference type="ARBA" id="ARBA00022692"/>
    </source>
</evidence>
<feature type="transmembrane region" description="Helical" evidence="7">
    <location>
        <begin position="109"/>
        <end position="129"/>
    </location>
</feature>
<dbReference type="InterPro" id="IPR035906">
    <property type="entry name" value="MetI-like_sf"/>
</dbReference>
<sequence>MKKGFLKRLIAPAILGVICLIWILPIAYGVLSSFKSEVEIKDTRFHFIPETWTLDNYKYILENSGNTPIIKWFMNSFLIAVITSVGVALIISLAAYGYTRIKWEYRDQVFYIVLALSFFPQIINIIPLYKIVDTLGWVNKMPAAIVPALASVTNLFLVRQFMLGIPIEFDEAARIDGANDFMIYSRVIMPMLKPVMTVVILFTFTGQWNDLLWPSIVFNDVQKMPLTPGLQLLMGAYGNFNTAPVITAAMISIVPTFILYLFTQKYFLQSLSLSSGVKG</sequence>
<name>A0A4R3K412_9FIRM</name>
<feature type="transmembrane region" description="Helical" evidence="7">
    <location>
        <begin position="9"/>
        <end position="31"/>
    </location>
</feature>
<evidence type="ECO:0000259" key="8">
    <source>
        <dbReference type="PROSITE" id="PS50928"/>
    </source>
</evidence>
<evidence type="ECO:0000256" key="1">
    <source>
        <dbReference type="ARBA" id="ARBA00004651"/>
    </source>
</evidence>
<dbReference type="CDD" id="cd06261">
    <property type="entry name" value="TM_PBP2"/>
    <property type="match status" value="1"/>
</dbReference>
<feature type="transmembrane region" description="Helical" evidence="7">
    <location>
        <begin position="72"/>
        <end position="97"/>
    </location>
</feature>
<dbReference type="AlphaFoldDB" id="A0A4R3K412"/>
<keyword evidence="4 7" id="KW-0812">Transmembrane</keyword>
<feature type="transmembrane region" description="Helical" evidence="7">
    <location>
        <begin position="141"/>
        <end position="162"/>
    </location>
</feature>
<evidence type="ECO:0000256" key="6">
    <source>
        <dbReference type="ARBA" id="ARBA00023136"/>
    </source>
</evidence>
<dbReference type="GO" id="GO:0055085">
    <property type="term" value="P:transmembrane transport"/>
    <property type="evidence" value="ECO:0007669"/>
    <property type="project" value="InterPro"/>
</dbReference>
<dbReference type="Gene3D" id="1.10.3720.10">
    <property type="entry name" value="MetI-like"/>
    <property type="match status" value="1"/>
</dbReference>
<dbReference type="EMBL" id="SLZZ01000017">
    <property type="protein sequence ID" value="TCS77415.1"/>
    <property type="molecule type" value="Genomic_DNA"/>
</dbReference>
<keyword evidence="3" id="KW-1003">Cell membrane</keyword>
<reference evidence="9 10" key="1">
    <citation type="submission" date="2019-03" db="EMBL/GenBank/DDBJ databases">
        <title>Genomic Encyclopedia of Type Strains, Phase IV (KMG-IV): sequencing the most valuable type-strain genomes for metagenomic binning, comparative biology and taxonomic classification.</title>
        <authorList>
            <person name="Goeker M."/>
        </authorList>
    </citation>
    <scope>NUCLEOTIDE SEQUENCE [LARGE SCALE GENOMIC DNA]</scope>
    <source>
        <strain evidence="9 10">DSM 29489</strain>
    </source>
</reference>
<feature type="domain" description="ABC transmembrane type-1" evidence="8">
    <location>
        <begin position="73"/>
        <end position="263"/>
    </location>
</feature>
<dbReference type="SUPFAM" id="SSF161098">
    <property type="entry name" value="MetI-like"/>
    <property type="match status" value="1"/>
</dbReference>
<evidence type="ECO:0000256" key="7">
    <source>
        <dbReference type="RuleBase" id="RU363032"/>
    </source>
</evidence>
<proteinExistence type="inferred from homology"/>
<dbReference type="Proteomes" id="UP000295726">
    <property type="component" value="Unassembled WGS sequence"/>
</dbReference>
<feature type="transmembrane region" description="Helical" evidence="7">
    <location>
        <begin position="242"/>
        <end position="262"/>
    </location>
</feature>
<keyword evidence="6 7" id="KW-0472">Membrane</keyword>
<keyword evidence="5 7" id="KW-1133">Transmembrane helix</keyword>
<dbReference type="Pfam" id="PF00528">
    <property type="entry name" value="BPD_transp_1"/>
    <property type="match status" value="1"/>
</dbReference>
<evidence type="ECO:0000256" key="3">
    <source>
        <dbReference type="ARBA" id="ARBA00022475"/>
    </source>
</evidence>
<comment type="subcellular location">
    <subcellularLocation>
        <location evidence="1 7">Cell membrane</location>
        <topology evidence="1 7">Multi-pass membrane protein</topology>
    </subcellularLocation>
</comment>
<dbReference type="OrthoDB" id="187395at2"/>
<dbReference type="PROSITE" id="PS50928">
    <property type="entry name" value="ABC_TM1"/>
    <property type="match status" value="1"/>
</dbReference>
<keyword evidence="10" id="KW-1185">Reference proteome</keyword>
<dbReference type="PANTHER" id="PTHR43744:SF12">
    <property type="entry name" value="ABC TRANSPORTER PERMEASE PROTEIN MG189-RELATED"/>
    <property type="match status" value="1"/>
</dbReference>